<dbReference type="GO" id="GO:0004576">
    <property type="term" value="F:oligosaccharyl transferase activity"/>
    <property type="evidence" value="ECO:0007669"/>
    <property type="project" value="InterPro"/>
</dbReference>
<evidence type="ECO:0000259" key="16">
    <source>
        <dbReference type="Pfam" id="PF18527"/>
    </source>
</evidence>
<name>A0A6S6SPV9_9BACT</name>
<dbReference type="Pfam" id="PF02516">
    <property type="entry name" value="STT3"/>
    <property type="match status" value="1"/>
</dbReference>
<feature type="transmembrane region" description="Helical" evidence="14">
    <location>
        <begin position="408"/>
        <end position="427"/>
    </location>
</feature>
<comment type="cofactor">
    <cofactor evidence="2">
        <name>Mg(2+)</name>
        <dbReference type="ChEBI" id="CHEBI:18420"/>
    </cofactor>
</comment>
<proteinExistence type="inferred from homology"/>
<keyword evidence="11 14" id="KW-1133">Transmembrane helix</keyword>
<feature type="domain" description="Oligosaccharyl transferase STT3 N-terminal" evidence="15">
    <location>
        <begin position="31"/>
        <end position="397"/>
    </location>
</feature>
<evidence type="ECO:0000256" key="7">
    <source>
        <dbReference type="ARBA" id="ARBA00022679"/>
    </source>
</evidence>
<protein>
    <submittedName>
        <fullName evidence="18">Oligosaccharyltransferase PglB (EC)</fullName>
        <ecNumber evidence="18">2.4.1.119</ecNumber>
    </submittedName>
</protein>
<reference evidence="18" key="1">
    <citation type="submission" date="2020-01" db="EMBL/GenBank/DDBJ databases">
        <authorList>
            <person name="Meier V. D."/>
            <person name="Meier V D."/>
        </authorList>
    </citation>
    <scope>NUCLEOTIDE SEQUENCE</scope>
    <source>
        <strain evidence="18">HLG_WM_MAG_01</strain>
    </source>
</reference>
<feature type="transmembrane region" description="Helical" evidence="14">
    <location>
        <begin position="15"/>
        <end position="36"/>
    </location>
</feature>
<evidence type="ECO:0000256" key="10">
    <source>
        <dbReference type="ARBA" id="ARBA00022842"/>
    </source>
</evidence>
<comment type="pathway">
    <text evidence="4">Protein modification; protein glycosylation.</text>
</comment>
<organism evidence="18">
    <name type="scientific">uncultured Sulfurovum sp</name>
    <dbReference type="NCBI Taxonomy" id="269237"/>
    <lineage>
        <taxon>Bacteria</taxon>
        <taxon>Pseudomonadati</taxon>
        <taxon>Campylobacterota</taxon>
        <taxon>Epsilonproteobacteria</taxon>
        <taxon>Campylobacterales</taxon>
        <taxon>Sulfurovaceae</taxon>
        <taxon>Sulfurovum</taxon>
        <taxon>environmental samples</taxon>
    </lineage>
</organism>
<dbReference type="UniPathway" id="UPA00378"/>
<feature type="transmembrane region" description="Helical" evidence="14">
    <location>
        <begin position="273"/>
        <end position="294"/>
    </location>
</feature>
<evidence type="ECO:0000259" key="15">
    <source>
        <dbReference type="Pfam" id="PF02516"/>
    </source>
</evidence>
<evidence type="ECO:0000256" key="14">
    <source>
        <dbReference type="SAM" id="Phobius"/>
    </source>
</evidence>
<keyword evidence="12 14" id="KW-0472">Membrane</keyword>
<evidence type="ECO:0000256" key="8">
    <source>
        <dbReference type="ARBA" id="ARBA00022692"/>
    </source>
</evidence>
<dbReference type="GO" id="GO:0012505">
    <property type="term" value="C:endomembrane system"/>
    <property type="evidence" value="ECO:0007669"/>
    <property type="project" value="UniProtKB-SubCell"/>
</dbReference>
<dbReference type="AlphaFoldDB" id="A0A6S6SPV9"/>
<evidence type="ECO:0000256" key="11">
    <source>
        <dbReference type="ARBA" id="ARBA00022989"/>
    </source>
</evidence>
<dbReference type="GO" id="GO:0016020">
    <property type="term" value="C:membrane"/>
    <property type="evidence" value="ECO:0007669"/>
    <property type="project" value="InterPro"/>
</dbReference>
<dbReference type="PANTHER" id="PTHR13872:SF1">
    <property type="entry name" value="DOLICHYL-DIPHOSPHOOLIGOSACCHARIDE--PROTEIN GLYCOSYLTRANSFERASE SUBUNIT STT3B"/>
    <property type="match status" value="1"/>
</dbReference>
<dbReference type="InterPro" id="IPR003674">
    <property type="entry name" value="Oligo_trans_STT3"/>
</dbReference>
<evidence type="ECO:0000256" key="2">
    <source>
        <dbReference type="ARBA" id="ARBA00001946"/>
    </source>
</evidence>
<sequence>MYQKNEFSDKLSTKYVILLMAIAYAFSFAIRMIWVYQFQDNSSFYWDNEIMINTNDGYFWAAGAQQILEGLHMENPRIPDVWKYGTVFFTVLLTKITPFSLETVILYMPTIISSLVVIPIILIARLYGQSVWGFFAALLGSIAWSYYNRTMTGYYDTDMFSAMAPMFILYFLMKSTIDFNLRSALYAALMIAIYPFLYNAGNSIVYAMGIMYALYMIFYHRDDKLTYTSIILVFFALIPFSFDAPYSYLIKMALLVIIYFVFQKVTLGQKKSILIAGILFVFFMYFGNVFGLILSKMNSYLSTGTYGEGLHFYGVHQTIREAGKIPFETFANRISGSQLGVLLALLGYIALVLRHRAFILALPLVGIGMFALWGGLRFTVYAVPIAALSAIYLFFVIGEFFNNKKLQYTLAAFGTIAMLYPNIQHIIGYKVPTVLNKAEVEDLEKLNAIASPKDYTLTWWDYGYPIWYYAETSTLIDGGKHQNDNFIISTIMQTSSSDLAANLSRLAVESYVESSTSFKNHVQNGQSIDEVPEKFQLVNKDGKRYHGGRGAVSNILFRNAQEDQKNPTMMLSELENGTYDLPQKTRDIYLYLPYRMMRIYPTVAIFGNLDLNTGEKKRKITFFPSTVKANNKGKVLLHNGIEFDATTGEVTIGNSKGFVKNFITTQNRKDNTVKIQPKLYHFDGEYAIVYMKSYGQFVVMDLETFNSMYVQMFMLGKYDKSLFELVVSSAYSKIYKLKR</sequence>
<dbReference type="GO" id="GO:0046872">
    <property type="term" value="F:metal ion binding"/>
    <property type="evidence" value="ECO:0007669"/>
    <property type="project" value="UniProtKB-KW"/>
</dbReference>
<evidence type="ECO:0000313" key="18">
    <source>
        <dbReference type="EMBL" id="CAA6812438.1"/>
    </source>
</evidence>
<keyword evidence="9" id="KW-0479">Metal-binding</keyword>
<keyword evidence="7 18" id="KW-0808">Transferase</keyword>
<dbReference type="InterPro" id="IPR041563">
    <property type="entry name" value="STT3_PglB_C"/>
</dbReference>
<comment type="subcellular location">
    <subcellularLocation>
        <location evidence="3">Endomembrane system</location>
        <topology evidence="3">Multi-pass membrane protein</topology>
    </subcellularLocation>
</comment>
<dbReference type="PANTHER" id="PTHR13872">
    <property type="entry name" value="DOLICHYL-DIPHOSPHOOLIGOSACCHARIDE--PROTEIN GLYCOSYLTRANSFERASE SUBUNIT"/>
    <property type="match status" value="1"/>
</dbReference>
<evidence type="ECO:0000259" key="17">
    <source>
        <dbReference type="Pfam" id="PF21436"/>
    </source>
</evidence>
<feature type="domain" description="STT3 subunit PglB C-terminal" evidence="16">
    <location>
        <begin position="625"/>
        <end position="700"/>
    </location>
</feature>
<keyword evidence="6 18" id="KW-0328">Glycosyltransferase</keyword>
<dbReference type="EMBL" id="CACVAS010000058">
    <property type="protein sequence ID" value="CAA6812438.1"/>
    <property type="molecule type" value="Genomic_DNA"/>
</dbReference>
<evidence type="ECO:0000256" key="5">
    <source>
        <dbReference type="ARBA" id="ARBA00010810"/>
    </source>
</evidence>
<dbReference type="Gene3D" id="3.40.1380.40">
    <property type="match status" value="1"/>
</dbReference>
<evidence type="ECO:0000256" key="6">
    <source>
        <dbReference type="ARBA" id="ARBA00022676"/>
    </source>
</evidence>
<dbReference type="Pfam" id="PF18527">
    <property type="entry name" value="STT3_PglB_C"/>
    <property type="match status" value="1"/>
</dbReference>
<evidence type="ECO:0000256" key="1">
    <source>
        <dbReference type="ARBA" id="ARBA00001936"/>
    </source>
</evidence>
<feature type="transmembrane region" description="Helical" evidence="14">
    <location>
        <begin position="358"/>
        <end position="376"/>
    </location>
</feature>
<feature type="transmembrane region" description="Helical" evidence="14">
    <location>
        <begin position="382"/>
        <end position="401"/>
    </location>
</feature>
<feature type="transmembrane region" description="Helical" evidence="14">
    <location>
        <begin position="334"/>
        <end position="351"/>
    </location>
</feature>
<dbReference type="Pfam" id="PF21436">
    <property type="entry name" value="STT3-PglB_core"/>
    <property type="match status" value="1"/>
</dbReference>
<evidence type="ECO:0000256" key="13">
    <source>
        <dbReference type="ARBA" id="ARBA00023211"/>
    </source>
</evidence>
<evidence type="ECO:0000256" key="4">
    <source>
        <dbReference type="ARBA" id="ARBA00004922"/>
    </source>
</evidence>
<evidence type="ECO:0000256" key="9">
    <source>
        <dbReference type="ARBA" id="ARBA00022723"/>
    </source>
</evidence>
<feature type="transmembrane region" description="Helical" evidence="14">
    <location>
        <begin position="225"/>
        <end position="242"/>
    </location>
</feature>
<keyword evidence="8 14" id="KW-0812">Transmembrane</keyword>
<evidence type="ECO:0000256" key="3">
    <source>
        <dbReference type="ARBA" id="ARBA00004127"/>
    </source>
</evidence>
<accession>A0A6S6SPV9</accession>
<feature type="transmembrane region" description="Helical" evidence="14">
    <location>
        <begin position="104"/>
        <end position="124"/>
    </location>
</feature>
<comment type="cofactor">
    <cofactor evidence="1">
        <name>Mn(2+)</name>
        <dbReference type="ChEBI" id="CHEBI:29035"/>
    </cofactor>
</comment>
<gene>
    <name evidence="18" type="ORF">HELGO_WM286</name>
</gene>
<dbReference type="EC" id="2.4.1.119" evidence="18"/>
<dbReference type="InterPro" id="IPR048999">
    <property type="entry name" value="STT3-PglB_core"/>
</dbReference>
<keyword evidence="10" id="KW-0460">Magnesium</keyword>
<keyword evidence="13" id="KW-0464">Manganese</keyword>
<feature type="transmembrane region" description="Helical" evidence="14">
    <location>
        <begin position="203"/>
        <end position="218"/>
    </location>
</feature>
<feature type="domain" description="STT3/PglB/AglB core" evidence="17">
    <location>
        <begin position="453"/>
        <end position="613"/>
    </location>
</feature>
<dbReference type="InterPro" id="IPR048307">
    <property type="entry name" value="STT3_N"/>
</dbReference>
<feature type="transmembrane region" description="Helical" evidence="14">
    <location>
        <begin position="131"/>
        <end position="147"/>
    </location>
</feature>
<evidence type="ECO:0000256" key="12">
    <source>
        <dbReference type="ARBA" id="ARBA00023136"/>
    </source>
</evidence>
<comment type="similarity">
    <text evidence="5">Belongs to the STT3 family.</text>
</comment>